<dbReference type="EMBL" id="JAAFZH010000006">
    <property type="protein sequence ID" value="NDU96284.1"/>
    <property type="molecule type" value="Genomic_DNA"/>
</dbReference>
<evidence type="ECO:0000313" key="2">
    <source>
        <dbReference type="Proteomes" id="UP000474175"/>
    </source>
</evidence>
<name>A0A6L9L6X8_9BACT</name>
<keyword evidence="2" id="KW-1185">Reference proteome</keyword>
<evidence type="ECO:0000313" key="1">
    <source>
        <dbReference type="EMBL" id="NDU96284.1"/>
    </source>
</evidence>
<comment type="caution">
    <text evidence="1">The sequence shown here is derived from an EMBL/GenBank/DDBJ whole genome shotgun (WGS) entry which is preliminary data.</text>
</comment>
<organism evidence="1 2">
    <name type="scientific">Spirosoma terrae</name>
    <dbReference type="NCBI Taxonomy" id="1968276"/>
    <lineage>
        <taxon>Bacteria</taxon>
        <taxon>Pseudomonadati</taxon>
        <taxon>Bacteroidota</taxon>
        <taxon>Cytophagia</taxon>
        <taxon>Cytophagales</taxon>
        <taxon>Cytophagaceae</taxon>
        <taxon>Spirosoma</taxon>
    </lineage>
</organism>
<dbReference type="RefSeq" id="WP_163950037.1">
    <property type="nucleotide sequence ID" value="NZ_JAAFZH010000006.1"/>
</dbReference>
<sequence length="45" mass="5371">MKNVDFWKPKLIRAVQELYQVSKTDLVEQDVNCKIQFDEEENNQG</sequence>
<proteinExistence type="predicted"/>
<protein>
    <submittedName>
        <fullName evidence="1">Uncharacterized protein</fullName>
    </submittedName>
</protein>
<gene>
    <name evidence="1" type="ORF">GK108_15485</name>
</gene>
<dbReference type="Proteomes" id="UP000474175">
    <property type="component" value="Unassembled WGS sequence"/>
</dbReference>
<dbReference type="AlphaFoldDB" id="A0A6L9L6X8"/>
<accession>A0A6L9L6X8</accession>
<reference evidence="1 2" key="1">
    <citation type="submission" date="2020-02" db="EMBL/GenBank/DDBJ databases">
        <title>Draft genome sequence of two Spirosoma agri KCTC 52727 and Spirosoma terrae KCTC 52035.</title>
        <authorList>
            <person name="Rojas J."/>
            <person name="Ambika Manirajan B."/>
            <person name="Suarez C."/>
            <person name="Ratering S."/>
            <person name="Schnell S."/>
        </authorList>
    </citation>
    <scope>NUCLEOTIDE SEQUENCE [LARGE SCALE GENOMIC DNA]</scope>
    <source>
        <strain evidence="1 2">KCTC 52035</strain>
    </source>
</reference>